<dbReference type="GO" id="GO:0016301">
    <property type="term" value="F:kinase activity"/>
    <property type="evidence" value="ECO:0007669"/>
    <property type="project" value="UniProtKB-KW"/>
</dbReference>
<gene>
    <name evidence="5" type="primary">mptE</name>
    <name evidence="7" type="ORF">MsAm2_09650</name>
</gene>
<dbReference type="RefSeq" id="WP_338097154.1">
    <property type="nucleotide sequence ID" value="NZ_CP131061.1"/>
</dbReference>
<evidence type="ECO:0000256" key="4">
    <source>
        <dbReference type="ARBA" id="ARBA00022840"/>
    </source>
</evidence>
<comment type="similarity">
    <text evidence="5">Belongs to the archaeal 6-HMPDK family.</text>
</comment>
<dbReference type="Proteomes" id="UP001304970">
    <property type="component" value="Chromosome"/>
</dbReference>
<feature type="domain" description="6-hydroxymethylpterin diphosphokinase MptE-like" evidence="6">
    <location>
        <begin position="47"/>
        <end position="202"/>
    </location>
</feature>
<dbReference type="PANTHER" id="PTHR39648:SF1">
    <property type="entry name" value="6-HYDROXYMETHYL-7,8-DIHYDROPTERIN PYROPHOSPHOKINASE"/>
    <property type="match status" value="1"/>
</dbReference>
<dbReference type="GO" id="GO:0000287">
    <property type="term" value="F:magnesium ion binding"/>
    <property type="evidence" value="ECO:0007669"/>
    <property type="project" value="UniProtKB-UniRule"/>
</dbReference>
<evidence type="ECO:0000313" key="8">
    <source>
        <dbReference type="Proteomes" id="UP001304970"/>
    </source>
</evidence>
<reference evidence="7 8" key="1">
    <citation type="submission" date="2023-07" db="EMBL/GenBank/DDBJ databases">
        <title>Closed genome sequence of Methanosarcinaceae archaeon Am2.</title>
        <authorList>
            <person name="Poehlein A."/>
            <person name="Protasov E."/>
            <person name="Platt K."/>
            <person name="Reeh H."/>
            <person name="Daniel R."/>
            <person name="Brune A."/>
        </authorList>
    </citation>
    <scope>NUCLEOTIDE SEQUENCE [LARGE SCALE GENOMIC DNA]</scope>
    <source>
        <strain evidence="7 8">Am2</strain>
    </source>
</reference>
<evidence type="ECO:0000256" key="2">
    <source>
        <dbReference type="ARBA" id="ARBA00022741"/>
    </source>
</evidence>
<dbReference type="Gene3D" id="3.90.1480.10">
    <property type="entry name" value="Alpha-2,3-sialyltransferase"/>
    <property type="match status" value="1"/>
</dbReference>
<dbReference type="PANTHER" id="PTHR39648">
    <property type="entry name" value="6-HYDROXYMETHYL-7,8-DIHYDROPTERIN PYROPHOSPHOKINASE"/>
    <property type="match status" value="1"/>
</dbReference>
<name>A0AA96V5S2_9EURY</name>
<evidence type="ECO:0000256" key="3">
    <source>
        <dbReference type="ARBA" id="ARBA00022777"/>
    </source>
</evidence>
<dbReference type="GO" id="GO:0004788">
    <property type="term" value="F:thiamine diphosphokinase activity"/>
    <property type="evidence" value="ECO:0007669"/>
    <property type="project" value="InterPro"/>
</dbReference>
<dbReference type="SUPFAM" id="SSF63999">
    <property type="entry name" value="Thiamin pyrophosphokinase, catalytic domain"/>
    <property type="match status" value="1"/>
</dbReference>
<protein>
    <recommendedName>
        <fullName evidence="5">6-hydroxymethyl-7,8-dihydropterin pyrophosphokinase</fullName>
        <shortName evidence="5">HPPK</shortName>
        <ecNumber evidence="5">2.7.6.3</ecNumber>
    </recommendedName>
    <alternativeName>
        <fullName evidence="5">2-amino-4-hydroxy-6-hydroxymethyldihydropteridine pyrophosphokinase</fullName>
    </alternativeName>
    <alternativeName>
        <fullName evidence="5">6-hydroxymethyl-7,8-dihydropterin diphosphokinase</fullName>
        <shortName evidence="5">6-HMPDK</shortName>
    </alternativeName>
    <alternativeName>
        <fullName evidence="5">7,8-dihydro-6-hydroxymethylpterin diphosphokinase</fullName>
    </alternativeName>
    <alternativeName>
        <fullName evidence="5">7,8-dihydro-6-hydroxymethylpterin pyrophosphokinase</fullName>
        <shortName evidence="5">PPPK</shortName>
    </alternativeName>
</protein>
<dbReference type="GO" id="GO:0003848">
    <property type="term" value="F:2-amino-4-hydroxy-6-hydroxymethyldihydropteridine diphosphokinase activity"/>
    <property type="evidence" value="ECO:0007669"/>
    <property type="project" value="UniProtKB-UniRule"/>
</dbReference>
<evidence type="ECO:0000259" key="6">
    <source>
        <dbReference type="Pfam" id="PF01973"/>
    </source>
</evidence>
<dbReference type="EC" id="2.7.6.3" evidence="5"/>
<dbReference type="AlphaFoldDB" id="A0AA96V5S2"/>
<keyword evidence="4 5" id="KW-0067">ATP-binding</keyword>
<dbReference type="GO" id="GO:0005524">
    <property type="term" value="F:ATP binding"/>
    <property type="evidence" value="ECO:0007669"/>
    <property type="project" value="UniProtKB-UniRule"/>
</dbReference>
<dbReference type="InterPro" id="IPR027510">
    <property type="entry name" value="HMPDK_MptE"/>
</dbReference>
<evidence type="ECO:0000256" key="1">
    <source>
        <dbReference type="ARBA" id="ARBA00022679"/>
    </source>
</evidence>
<dbReference type="GO" id="GO:0009229">
    <property type="term" value="P:thiamine diphosphate biosynthetic process"/>
    <property type="evidence" value="ECO:0007669"/>
    <property type="project" value="InterPro"/>
</dbReference>
<dbReference type="HAMAP" id="MF_02131">
    <property type="entry name" value="HMPDK_arch"/>
    <property type="match status" value="1"/>
</dbReference>
<keyword evidence="3 5" id="KW-0418">Kinase</keyword>
<proteinExistence type="inferred from homology"/>
<keyword evidence="2 5" id="KW-0547">Nucleotide-binding</keyword>
<keyword evidence="8" id="KW-1185">Reference proteome</keyword>
<keyword evidence="5" id="KW-0460">Magnesium</keyword>
<evidence type="ECO:0000256" key="5">
    <source>
        <dbReference type="HAMAP-Rule" id="MF_02131"/>
    </source>
</evidence>
<keyword evidence="1 5" id="KW-0808">Transferase</keyword>
<accession>A0AA96V5S2</accession>
<dbReference type="InterPro" id="IPR002826">
    <property type="entry name" value="MptE-like"/>
</dbReference>
<dbReference type="InterPro" id="IPR036759">
    <property type="entry name" value="TPK_catalytic_sf"/>
</dbReference>
<dbReference type="Pfam" id="PF01973">
    <property type="entry name" value="MptE-like"/>
    <property type="match status" value="1"/>
</dbReference>
<dbReference type="GO" id="GO:2001118">
    <property type="term" value="P:tetrahydromethanopterin biosynthetic process"/>
    <property type="evidence" value="ECO:0007669"/>
    <property type="project" value="UniProtKB-UniRule"/>
</dbReference>
<comment type="function">
    <text evidence="5">Catalyzes the transfer of diphosphate from ATP to 6-hydroxymethyl-7,8-dihydropterin (6-HMD), leading to 6-hydroxymethyl-7,8-dihydropterin diphosphate (6-HMDP).</text>
</comment>
<dbReference type="GeneID" id="89228384"/>
<organism evidence="7 8">
    <name type="scientific">Methanolapillus ohkumae</name>
    <dbReference type="NCBI Taxonomy" id="3028298"/>
    <lineage>
        <taxon>Archaea</taxon>
        <taxon>Methanobacteriati</taxon>
        <taxon>Methanobacteriota</taxon>
        <taxon>Stenosarchaea group</taxon>
        <taxon>Methanomicrobia</taxon>
        <taxon>Methanosarcinales</taxon>
        <taxon>Methanosarcinaceae</taxon>
        <taxon>Methanolapillus</taxon>
    </lineage>
</organism>
<comment type="catalytic activity">
    <reaction evidence="5">
        <text>6-hydroxymethyl-7,8-dihydropterin + ATP = (7,8-dihydropterin-6-yl)methyl diphosphate + AMP + H(+)</text>
        <dbReference type="Rhea" id="RHEA:11412"/>
        <dbReference type="ChEBI" id="CHEBI:15378"/>
        <dbReference type="ChEBI" id="CHEBI:30616"/>
        <dbReference type="ChEBI" id="CHEBI:44841"/>
        <dbReference type="ChEBI" id="CHEBI:72950"/>
        <dbReference type="ChEBI" id="CHEBI:456215"/>
        <dbReference type="EC" id="2.7.6.3"/>
    </reaction>
</comment>
<evidence type="ECO:0000313" key="7">
    <source>
        <dbReference type="EMBL" id="WNY27174.1"/>
    </source>
</evidence>
<comment type="pathway">
    <text evidence="5">Cofactor biosynthesis; 5,6,7,8-tetrahydromethanopterin biosynthesis.</text>
</comment>
<comment type="cofactor">
    <cofactor evidence="5">
        <name>Mg(2+)</name>
        <dbReference type="ChEBI" id="CHEBI:18420"/>
    </cofactor>
</comment>
<dbReference type="EMBL" id="CP131061">
    <property type="protein sequence ID" value="WNY27174.1"/>
    <property type="molecule type" value="Genomic_DNA"/>
</dbReference>
<sequence>MNFEEWAPYYEKILTEFGFSKERDEMSATYLSAYSLQNFGPALLNLDQIRGRNVLICGNAPALESELLSFFSKSENNPDFFSSPIFIAADGAASVLMQFRQPDIIVTDLDGKRERDAENEISCFASGATILVHAHGDNRDKLEKYLPQFKKGTGFFIPTCQCRPPRNIYNFGGFTDGDRCIFLADAFGARNILLLGFDFNDQQVTDFKKKKLGCAKKLIQKVNQKRINRGDSEILFFKK</sequence>